<comment type="similarity">
    <text evidence="2">Belongs to the ELP3 family.</text>
</comment>
<accession>A0A3R9QD17</accession>
<feature type="domain" description="Radical SAM core" evidence="19">
    <location>
        <begin position="8"/>
        <end position="292"/>
    </location>
</feature>
<gene>
    <name evidence="20" type="ORF">D6D85_09870</name>
</gene>
<dbReference type="SUPFAM" id="SSF102114">
    <property type="entry name" value="Radical SAM enzymes"/>
    <property type="match status" value="1"/>
</dbReference>
<evidence type="ECO:0000256" key="16">
    <source>
        <dbReference type="ARBA" id="ARBA00047372"/>
    </source>
</evidence>
<dbReference type="EC" id="2.3.1.311" evidence="15"/>
<dbReference type="AlphaFoldDB" id="A0A3R9QD17"/>
<dbReference type="SFLD" id="SFLDF00344">
    <property type="entry name" value="ELP3-like"/>
    <property type="match status" value="1"/>
</dbReference>
<dbReference type="SUPFAM" id="SSF55729">
    <property type="entry name" value="Acyl-CoA N-acyltransferases (Nat)"/>
    <property type="match status" value="1"/>
</dbReference>
<proteinExistence type="inferred from homology"/>
<dbReference type="RefSeq" id="WP_125671815.1">
    <property type="nucleotide sequence ID" value="NZ_RCOS01000113.1"/>
</dbReference>
<evidence type="ECO:0000256" key="5">
    <source>
        <dbReference type="ARBA" id="ARBA00022555"/>
    </source>
</evidence>
<dbReference type="Pfam" id="PF16199">
    <property type="entry name" value="Radical_SAM_C"/>
    <property type="match status" value="1"/>
</dbReference>
<dbReference type="GO" id="GO:0106261">
    <property type="term" value="F:tRNA uridine(34) acetyltransferase activity"/>
    <property type="evidence" value="ECO:0007669"/>
    <property type="project" value="UniProtKB-EC"/>
</dbReference>
<evidence type="ECO:0000259" key="19">
    <source>
        <dbReference type="PROSITE" id="PS51918"/>
    </source>
</evidence>
<evidence type="ECO:0000256" key="10">
    <source>
        <dbReference type="ARBA" id="ARBA00022884"/>
    </source>
</evidence>
<dbReference type="CDD" id="cd01335">
    <property type="entry name" value="Radical_SAM"/>
    <property type="match status" value="1"/>
</dbReference>
<evidence type="ECO:0000256" key="4">
    <source>
        <dbReference type="ARBA" id="ARBA00022485"/>
    </source>
</evidence>
<dbReference type="InterPro" id="IPR039661">
    <property type="entry name" value="ELP3"/>
</dbReference>
<keyword evidence="12 17" id="KW-0411">Iron-sulfur</keyword>
<keyword evidence="10" id="KW-0694">RNA-binding</keyword>
<dbReference type="InterPro" id="IPR013785">
    <property type="entry name" value="Aldolase_TIM"/>
</dbReference>
<feature type="domain" description="N-acetyltransferase" evidence="18">
    <location>
        <begin position="316"/>
        <end position="461"/>
    </location>
</feature>
<dbReference type="InterPro" id="IPR058240">
    <property type="entry name" value="rSAM_sf"/>
</dbReference>
<evidence type="ECO:0000256" key="1">
    <source>
        <dbReference type="ARBA" id="ARBA00005043"/>
    </source>
</evidence>
<evidence type="ECO:0000313" key="20">
    <source>
        <dbReference type="EMBL" id="RSN73576.1"/>
    </source>
</evidence>
<evidence type="ECO:0000256" key="6">
    <source>
        <dbReference type="ARBA" id="ARBA00022679"/>
    </source>
</evidence>
<evidence type="ECO:0000256" key="14">
    <source>
        <dbReference type="ARBA" id="ARBA00030769"/>
    </source>
</evidence>
<keyword evidence="11 17" id="KW-0408">Iron</keyword>
<keyword evidence="7" id="KW-0949">S-adenosyl-L-methionine</keyword>
<dbReference type="SFLD" id="SFLDG01086">
    <property type="entry name" value="elongater_protein-like"/>
    <property type="match status" value="1"/>
</dbReference>
<dbReference type="GO" id="GO:0000049">
    <property type="term" value="F:tRNA binding"/>
    <property type="evidence" value="ECO:0007669"/>
    <property type="project" value="UniProtKB-KW"/>
</dbReference>
<keyword evidence="21" id="KW-1185">Reference proteome</keyword>
<dbReference type="InterPro" id="IPR032432">
    <property type="entry name" value="Radical_SAM_C"/>
</dbReference>
<keyword evidence="5" id="KW-0820">tRNA-binding</keyword>
<dbReference type="Pfam" id="PF00583">
    <property type="entry name" value="Acetyltransf_1"/>
    <property type="match status" value="1"/>
</dbReference>
<protein>
    <recommendedName>
        <fullName evidence="3">Elongator complex protein 3</fullName>
        <ecNumber evidence="15">2.3.1.311</ecNumber>
    </recommendedName>
    <alternativeName>
        <fullName evidence="14">tRNA uridine(34) acetyltransferase</fullName>
    </alternativeName>
</protein>
<dbReference type="PROSITE" id="PS51918">
    <property type="entry name" value="RADICAL_SAM"/>
    <property type="match status" value="1"/>
</dbReference>
<dbReference type="Proteomes" id="UP000277582">
    <property type="component" value="Unassembled WGS sequence"/>
</dbReference>
<dbReference type="OrthoDB" id="49957at2157"/>
<reference evidence="20 21" key="1">
    <citation type="submission" date="2018-10" db="EMBL/GenBank/DDBJ databases">
        <title>Co-occurring genomic capacity for anaerobic methane metabolism and dissimilatory sulfite reduction discovered in the Korarchaeota.</title>
        <authorList>
            <person name="Mckay L.J."/>
            <person name="Dlakic M."/>
            <person name="Fields M.W."/>
            <person name="Delmont T.O."/>
            <person name="Eren A.M."/>
            <person name="Jay Z.J."/>
            <person name="Klingelsmith K.B."/>
            <person name="Rusch D.B."/>
            <person name="Inskeep W.P."/>
        </authorList>
    </citation>
    <scope>NUCLEOTIDE SEQUENCE [LARGE SCALE GENOMIC DNA]</scope>
    <source>
        <strain evidence="20 21">MDKW</strain>
    </source>
</reference>
<feature type="binding site" evidence="17">
    <location>
        <position position="28"/>
    </location>
    <ligand>
        <name>[4Fe-4S] cluster</name>
        <dbReference type="ChEBI" id="CHEBI:49883"/>
        <note>4Fe-4S-S-AdoMet</note>
    </ligand>
</feature>
<dbReference type="NCBIfam" id="TIGR01211">
    <property type="entry name" value="ELP3"/>
    <property type="match status" value="1"/>
</dbReference>
<evidence type="ECO:0000256" key="15">
    <source>
        <dbReference type="ARBA" id="ARBA00044771"/>
    </source>
</evidence>
<evidence type="ECO:0000313" key="21">
    <source>
        <dbReference type="Proteomes" id="UP000277582"/>
    </source>
</evidence>
<keyword evidence="6" id="KW-0808">Transferase</keyword>
<evidence type="ECO:0000259" key="18">
    <source>
        <dbReference type="PROSITE" id="PS51186"/>
    </source>
</evidence>
<dbReference type="InterPro" id="IPR000182">
    <property type="entry name" value="GNAT_dom"/>
</dbReference>
<feature type="binding site" evidence="17">
    <location>
        <position position="31"/>
    </location>
    <ligand>
        <name>[4Fe-4S] cluster</name>
        <dbReference type="ChEBI" id="CHEBI:49883"/>
        <note>4Fe-4S-S-AdoMet</note>
    </ligand>
</feature>
<dbReference type="GO" id="GO:0005737">
    <property type="term" value="C:cytoplasm"/>
    <property type="evidence" value="ECO:0007669"/>
    <property type="project" value="TreeGrafter"/>
</dbReference>
<evidence type="ECO:0000256" key="7">
    <source>
        <dbReference type="ARBA" id="ARBA00022691"/>
    </source>
</evidence>
<comment type="pathway">
    <text evidence="1">tRNA modification; 5-methoxycarbonylmethyl-2-thiouridine-tRNA biosynthesis.</text>
</comment>
<keyword evidence="8" id="KW-0819">tRNA processing</keyword>
<keyword evidence="13" id="KW-0012">Acyltransferase</keyword>
<dbReference type="Gene3D" id="3.40.630.30">
    <property type="match status" value="1"/>
</dbReference>
<evidence type="ECO:0000256" key="2">
    <source>
        <dbReference type="ARBA" id="ARBA00005494"/>
    </source>
</evidence>
<comment type="caution">
    <text evidence="20">The sequence shown here is derived from an EMBL/GenBank/DDBJ whole genome shotgun (WGS) entry which is preliminary data.</text>
</comment>
<evidence type="ECO:0000256" key="9">
    <source>
        <dbReference type="ARBA" id="ARBA00022723"/>
    </source>
</evidence>
<name>A0A3R9QD17_9CREN</name>
<evidence type="ECO:0000256" key="8">
    <source>
        <dbReference type="ARBA" id="ARBA00022694"/>
    </source>
</evidence>
<sequence>MVRHARVLSGVAVVAVMTKPSKCPHGRCSYCPGGENIPQSYVEESPVVVRASKVGYDPYVQVQDRLKQFMDVGYYPSKVELIVMGGTFTAMPQQYQEEFIKDCFDALTDFPSSTSYRSRGIEEAHLRNEKASSRCVALTVETRPDWAKEKQAEFMLRLGVTRVEIGVQSIYDDVLRRVERGHTVRDTIEATRVLKDKGYKLCYHIMPGLPGSDLDRDFEMFKEIFENSSFKPDMLKIYPTLVIKGTKLFEEWKSGRYYPLEDDAAVDLLARVYEIMPRWIRVQHVQRDIPIERIEAGVKRRNIRQLVEEKLERRGIRIKEIRYREVGHAIARGIKPDFKNISILREDYEASGGTEVFLTIEDEKNDVLMGLLRFRVPIHGNIGIVRELHVYGIQVPIGSFNEESAQHRGFGRSLMEKMEEIAVSDFDVKKILVISGVGAREYFRKLGYHREQGIFYMQKEL</sequence>
<organism evidence="20 21">
    <name type="scientific">Candidatus Methanodesulfokora washburnensis</name>
    <dbReference type="NCBI Taxonomy" id="2478471"/>
    <lineage>
        <taxon>Archaea</taxon>
        <taxon>Thermoproteota</taxon>
        <taxon>Candidatus Korarchaeia</taxon>
        <taxon>Candidatus Korarchaeia incertae sedis</taxon>
        <taxon>Candidatus Methanodesulfokora</taxon>
    </lineage>
</organism>
<dbReference type="PROSITE" id="PS51186">
    <property type="entry name" value="GNAT"/>
    <property type="match status" value="1"/>
</dbReference>
<evidence type="ECO:0000256" key="11">
    <source>
        <dbReference type="ARBA" id="ARBA00023004"/>
    </source>
</evidence>
<comment type="catalytic activity">
    <reaction evidence="16">
        <text>uridine(34) in tRNA + acetyl-CoA + S-adenosyl-L-methionine + H2O = 5-(carboxymethyl)uridine(34) in tRNA + 5'-deoxyadenosine + L-methionine + CoA + 2 H(+)</text>
        <dbReference type="Rhea" id="RHEA:61020"/>
        <dbReference type="Rhea" id="RHEA-COMP:10407"/>
        <dbReference type="Rhea" id="RHEA-COMP:11727"/>
        <dbReference type="ChEBI" id="CHEBI:15377"/>
        <dbReference type="ChEBI" id="CHEBI:15378"/>
        <dbReference type="ChEBI" id="CHEBI:17319"/>
        <dbReference type="ChEBI" id="CHEBI:57287"/>
        <dbReference type="ChEBI" id="CHEBI:57288"/>
        <dbReference type="ChEBI" id="CHEBI:57844"/>
        <dbReference type="ChEBI" id="CHEBI:59789"/>
        <dbReference type="ChEBI" id="CHEBI:65315"/>
        <dbReference type="ChEBI" id="CHEBI:74882"/>
        <dbReference type="EC" id="2.3.1.311"/>
    </reaction>
    <physiologicalReaction direction="left-to-right" evidence="16">
        <dbReference type="Rhea" id="RHEA:61021"/>
    </physiologicalReaction>
</comment>
<dbReference type="GO" id="GO:0051539">
    <property type="term" value="F:4 iron, 4 sulfur cluster binding"/>
    <property type="evidence" value="ECO:0007669"/>
    <property type="project" value="UniProtKB-KW"/>
</dbReference>
<comment type="cofactor">
    <cofactor evidence="17">
        <name>[4Fe-4S] cluster</name>
        <dbReference type="ChEBI" id="CHEBI:49883"/>
    </cofactor>
    <text evidence="17">Binds 1 [4Fe-4S] cluster. The cluster is coordinated with 3 cysteines and an exchangeable S-adenosyl-L-methionine.</text>
</comment>
<dbReference type="GO" id="GO:0002926">
    <property type="term" value="P:tRNA wobble base 5-methoxycarbonylmethyl-2-thiouridinylation"/>
    <property type="evidence" value="ECO:0007669"/>
    <property type="project" value="TreeGrafter"/>
</dbReference>
<dbReference type="InterPro" id="IPR016181">
    <property type="entry name" value="Acyl_CoA_acyltransferase"/>
</dbReference>
<dbReference type="SFLD" id="SFLDS00029">
    <property type="entry name" value="Radical_SAM"/>
    <property type="match status" value="1"/>
</dbReference>
<feature type="binding site" evidence="17">
    <location>
        <position position="23"/>
    </location>
    <ligand>
        <name>[4Fe-4S] cluster</name>
        <dbReference type="ChEBI" id="CHEBI:49883"/>
        <note>4Fe-4S-S-AdoMet</note>
    </ligand>
</feature>
<dbReference type="InterPro" id="IPR006638">
    <property type="entry name" value="Elp3/MiaA/NifB-like_rSAM"/>
</dbReference>
<dbReference type="Pfam" id="PF04055">
    <property type="entry name" value="Radical_SAM"/>
    <property type="match status" value="1"/>
</dbReference>
<dbReference type="EMBL" id="RCOS01000113">
    <property type="protein sequence ID" value="RSN73576.1"/>
    <property type="molecule type" value="Genomic_DNA"/>
</dbReference>
<keyword evidence="4" id="KW-0004">4Fe-4S</keyword>
<dbReference type="Gene3D" id="3.20.20.70">
    <property type="entry name" value="Aldolase class I"/>
    <property type="match status" value="1"/>
</dbReference>
<evidence type="ECO:0000256" key="3">
    <source>
        <dbReference type="ARBA" id="ARBA00020266"/>
    </source>
</evidence>
<evidence type="ECO:0000256" key="12">
    <source>
        <dbReference type="ARBA" id="ARBA00023014"/>
    </source>
</evidence>
<dbReference type="SMART" id="SM00729">
    <property type="entry name" value="Elp3"/>
    <property type="match status" value="1"/>
</dbReference>
<dbReference type="PANTHER" id="PTHR11135">
    <property type="entry name" value="HISTONE ACETYLTRANSFERASE-RELATED"/>
    <property type="match status" value="1"/>
</dbReference>
<keyword evidence="9 17" id="KW-0479">Metal-binding</keyword>
<dbReference type="GO" id="GO:0046872">
    <property type="term" value="F:metal ion binding"/>
    <property type="evidence" value="ECO:0007669"/>
    <property type="project" value="UniProtKB-KW"/>
</dbReference>
<dbReference type="PANTHER" id="PTHR11135:SF0">
    <property type="entry name" value="ELONGATOR COMPLEX PROTEIN 3"/>
    <property type="match status" value="1"/>
</dbReference>
<dbReference type="InterPro" id="IPR034687">
    <property type="entry name" value="ELP3-like"/>
</dbReference>
<evidence type="ECO:0000256" key="13">
    <source>
        <dbReference type="ARBA" id="ARBA00023315"/>
    </source>
</evidence>
<evidence type="ECO:0000256" key="17">
    <source>
        <dbReference type="PIRSR" id="PIRSR005669-1"/>
    </source>
</evidence>
<dbReference type="PIRSF" id="PIRSF005669">
    <property type="entry name" value="Hist_AcTrfase_ELP3"/>
    <property type="match status" value="1"/>
</dbReference>
<dbReference type="InterPro" id="IPR007197">
    <property type="entry name" value="rSAM"/>
</dbReference>